<comment type="catalytic activity">
    <reaction evidence="3">
        <text>3',5'-cyclic UMP + H2O = UMP + H(+)</text>
        <dbReference type="Rhea" id="RHEA:70575"/>
        <dbReference type="ChEBI" id="CHEBI:15377"/>
        <dbReference type="ChEBI" id="CHEBI:15378"/>
        <dbReference type="ChEBI" id="CHEBI:57865"/>
        <dbReference type="ChEBI" id="CHEBI:184387"/>
    </reaction>
    <physiologicalReaction direction="left-to-right" evidence="3">
        <dbReference type="Rhea" id="RHEA:70576"/>
    </physiologicalReaction>
</comment>
<evidence type="ECO:0000313" key="6">
    <source>
        <dbReference type="Proteomes" id="UP000293568"/>
    </source>
</evidence>
<dbReference type="InterPro" id="IPR036866">
    <property type="entry name" value="RibonucZ/Hydroxyglut_hydro"/>
</dbReference>
<evidence type="ECO:0000256" key="2">
    <source>
        <dbReference type="ARBA" id="ARBA00034301"/>
    </source>
</evidence>
<dbReference type="Proteomes" id="UP000293568">
    <property type="component" value="Chromosome"/>
</dbReference>
<evidence type="ECO:0000259" key="4">
    <source>
        <dbReference type="Pfam" id="PF12706"/>
    </source>
</evidence>
<comment type="function">
    <text evidence="2">Counteracts the endogenous Pycsar antiviral defense system. Phosphodiesterase that enables metal-dependent hydrolysis of host cyclic nucleotide Pycsar defense signals such as cCMP and cUMP.</text>
</comment>
<keyword evidence="6" id="KW-1185">Reference proteome</keyword>
<protein>
    <submittedName>
        <fullName evidence="5">MBL fold metallo-hydrolase</fullName>
    </submittedName>
</protein>
<keyword evidence="5" id="KW-0378">Hydrolase</keyword>
<dbReference type="PANTHER" id="PTHR15032">
    <property type="entry name" value="N-ACYL-PHOSPHATIDYLETHANOLAMINE-HYDROLYZING PHOSPHOLIPASE D"/>
    <property type="match status" value="1"/>
</dbReference>
<dbReference type="Pfam" id="PF12706">
    <property type="entry name" value="Lactamase_B_2"/>
    <property type="match status" value="1"/>
</dbReference>
<evidence type="ECO:0000313" key="5">
    <source>
        <dbReference type="EMBL" id="QAY67557.1"/>
    </source>
</evidence>
<dbReference type="OrthoDB" id="9805728at2"/>
<evidence type="ECO:0000256" key="3">
    <source>
        <dbReference type="ARBA" id="ARBA00048505"/>
    </source>
</evidence>
<dbReference type="Gene3D" id="3.60.15.10">
    <property type="entry name" value="Ribonuclease Z/Hydroxyacylglutathione hydrolase-like"/>
    <property type="match status" value="1"/>
</dbReference>
<dbReference type="InterPro" id="IPR001279">
    <property type="entry name" value="Metallo-B-lactamas"/>
</dbReference>
<dbReference type="AlphaFoldDB" id="A0A4P6F361"/>
<dbReference type="GO" id="GO:0016787">
    <property type="term" value="F:hydrolase activity"/>
    <property type="evidence" value="ECO:0007669"/>
    <property type="project" value="UniProtKB-KW"/>
</dbReference>
<dbReference type="GO" id="GO:0005737">
    <property type="term" value="C:cytoplasm"/>
    <property type="evidence" value="ECO:0007669"/>
    <property type="project" value="TreeGrafter"/>
</dbReference>
<dbReference type="EMBL" id="CP035492">
    <property type="protein sequence ID" value="QAY67557.1"/>
    <property type="molecule type" value="Genomic_DNA"/>
</dbReference>
<reference evidence="5 6" key="1">
    <citation type="submission" date="2019-01" db="EMBL/GenBank/DDBJ databases">
        <title>Genome sequencing of strain FW100M-2.</title>
        <authorList>
            <person name="Heo J."/>
            <person name="Kim S.-J."/>
            <person name="Kim J.-S."/>
            <person name="Hong S.-B."/>
            <person name="Kwon S.-W."/>
        </authorList>
    </citation>
    <scope>NUCLEOTIDE SEQUENCE [LARGE SCALE GENOMIC DNA]</scope>
    <source>
        <strain evidence="5 6">FW100M-2</strain>
    </source>
</reference>
<feature type="domain" description="Metallo-beta-lactamase" evidence="4">
    <location>
        <begin position="120"/>
        <end position="316"/>
    </location>
</feature>
<gene>
    <name evidence="5" type="ORF">ET464_15375</name>
</gene>
<organism evidence="5 6">
    <name type="scientific">Paenibacillus protaetiae</name>
    <dbReference type="NCBI Taxonomy" id="2509456"/>
    <lineage>
        <taxon>Bacteria</taxon>
        <taxon>Bacillati</taxon>
        <taxon>Bacillota</taxon>
        <taxon>Bacilli</taxon>
        <taxon>Bacillales</taxon>
        <taxon>Paenibacillaceae</taxon>
        <taxon>Paenibacillus</taxon>
    </lineage>
</organism>
<name>A0A4P6F361_9BACL</name>
<sequence>MYMWWILIIVGLIAAAYVWFRSYPAFGGRLSRTERRAFAARGDGYSGRKFNNLIPTSTAVSPASMADAAKQYLKGGANRRPAAAIPADPVHPGEWADTSGQARVIWFGHSTFLLFIEGKTILVDPMLGASPSPFPAIGGRRYSGRPPIEAEQLPPLDAVLISHDHYDHLDYGTIKRMKDKAARFFVPLGVKAHLIRWGVAPDKIEELGWWDTASLDELQLACTPARHFSGRRGFDQNATLWCSWVVKGRSTNIFCSGDSGYGPHFKAIGERFGPFDAALMECGQYDKNWEAIHMMPGQTVQAFLDVQAKLLIPIHWGAFTLALHEWTDPVERVLEAAKREGAAIATPRIGQTLAIDAPEKSSSYWWRQPE</sequence>
<dbReference type="SUPFAM" id="SSF56281">
    <property type="entry name" value="Metallo-hydrolase/oxidoreductase"/>
    <property type="match status" value="1"/>
</dbReference>
<dbReference type="PANTHER" id="PTHR15032:SF4">
    <property type="entry name" value="N-ACYL-PHOSPHATIDYLETHANOLAMINE-HYDROLYZING PHOSPHOLIPASE D"/>
    <property type="match status" value="1"/>
</dbReference>
<comment type="catalytic activity">
    <reaction evidence="1">
        <text>3',5'-cyclic CMP + H2O = CMP + H(+)</text>
        <dbReference type="Rhea" id="RHEA:72675"/>
        <dbReference type="ChEBI" id="CHEBI:15377"/>
        <dbReference type="ChEBI" id="CHEBI:15378"/>
        <dbReference type="ChEBI" id="CHEBI:58003"/>
        <dbReference type="ChEBI" id="CHEBI:60377"/>
    </reaction>
    <physiologicalReaction direction="left-to-right" evidence="1">
        <dbReference type="Rhea" id="RHEA:72676"/>
    </physiologicalReaction>
</comment>
<evidence type="ECO:0000256" key="1">
    <source>
        <dbReference type="ARBA" id="ARBA00034221"/>
    </source>
</evidence>
<proteinExistence type="predicted"/>
<dbReference type="KEGG" id="pprt:ET464_15375"/>
<accession>A0A4P6F361</accession>